<dbReference type="RefSeq" id="WP_146826656.1">
    <property type="nucleotide sequence ID" value="NZ_BAAAYQ010000001.1"/>
</dbReference>
<keyword evidence="1" id="KW-0812">Transmembrane</keyword>
<proteinExistence type="predicted"/>
<evidence type="ECO:0000313" key="2">
    <source>
        <dbReference type="EMBL" id="GEO88999.1"/>
    </source>
</evidence>
<comment type="caution">
    <text evidence="2">The sequence shown here is derived from an EMBL/GenBank/DDBJ whole genome shotgun (WGS) entry which is preliminary data.</text>
</comment>
<dbReference type="AlphaFoldDB" id="A0A512HU72"/>
<keyword evidence="3" id="KW-1185">Reference proteome</keyword>
<dbReference type="EMBL" id="BJZQ01000004">
    <property type="protein sequence ID" value="GEO88999.1"/>
    <property type="molecule type" value="Genomic_DNA"/>
</dbReference>
<keyword evidence="1" id="KW-1133">Transmembrane helix</keyword>
<sequence length="151" mass="15662">MKVLHPSTVLGLGTGVIIVGVLAFLPRVFEEEPPVRRGTVAVGVAADGTLLVRSTLCSGDPVPVSVSHGTANGSGVREVATTQAGRQAPVELPVGLDERTDLTITAPDLDGLVVTAAGWRGLDEHVWMVASAPESRETTTLEGAELRGWSC</sequence>
<dbReference type="Proteomes" id="UP000321769">
    <property type="component" value="Unassembled WGS sequence"/>
</dbReference>
<evidence type="ECO:0000313" key="3">
    <source>
        <dbReference type="Proteomes" id="UP000321769"/>
    </source>
</evidence>
<protein>
    <submittedName>
        <fullName evidence="2">Uncharacterized protein</fullName>
    </submittedName>
</protein>
<evidence type="ECO:0000256" key="1">
    <source>
        <dbReference type="SAM" id="Phobius"/>
    </source>
</evidence>
<reference evidence="2 3" key="1">
    <citation type="submission" date="2019-07" db="EMBL/GenBank/DDBJ databases">
        <title>Whole genome shotgun sequence of Aeromicrobium flavum NBRC 107625.</title>
        <authorList>
            <person name="Hosoyama A."/>
            <person name="Uohara A."/>
            <person name="Ohji S."/>
            <person name="Ichikawa N."/>
        </authorList>
    </citation>
    <scope>NUCLEOTIDE SEQUENCE [LARGE SCALE GENOMIC DNA]</scope>
    <source>
        <strain evidence="2 3">NBRC 107625</strain>
    </source>
</reference>
<name>A0A512HU72_9ACTN</name>
<feature type="transmembrane region" description="Helical" evidence="1">
    <location>
        <begin position="6"/>
        <end position="29"/>
    </location>
</feature>
<keyword evidence="1" id="KW-0472">Membrane</keyword>
<accession>A0A512HU72</accession>
<gene>
    <name evidence="2" type="ORF">AFL01nite_13260</name>
</gene>
<organism evidence="2 3">
    <name type="scientific">Aeromicrobium flavum</name>
    <dbReference type="NCBI Taxonomy" id="416568"/>
    <lineage>
        <taxon>Bacteria</taxon>
        <taxon>Bacillati</taxon>
        <taxon>Actinomycetota</taxon>
        <taxon>Actinomycetes</taxon>
        <taxon>Propionibacteriales</taxon>
        <taxon>Nocardioidaceae</taxon>
        <taxon>Aeromicrobium</taxon>
    </lineage>
</organism>